<dbReference type="SUPFAM" id="SSF47113">
    <property type="entry name" value="Histone-fold"/>
    <property type="match status" value="1"/>
</dbReference>
<dbReference type="OMA" id="ITIMPPS"/>
<comment type="subunit">
    <text evidence="5 12">The nucleosome is a histone octamer containing two molecules each of H2A, H2B, H3 and H4 assembled in one H3-H4 heterotetramer and two H2A-H2B heterodimers. The octamer wraps approximately 147 bp of DNA.</text>
</comment>
<name>A0A9J7MG26_BRAFL</name>
<evidence type="ECO:0000256" key="13">
    <source>
        <dbReference type="SAM" id="MobiDB-lite"/>
    </source>
</evidence>
<evidence type="ECO:0000256" key="3">
    <source>
        <dbReference type="ARBA" id="ARBA00004286"/>
    </source>
</evidence>
<evidence type="ECO:0000256" key="1">
    <source>
        <dbReference type="ARBA" id="ARBA00002001"/>
    </source>
</evidence>
<dbReference type="SMART" id="SM00427">
    <property type="entry name" value="H2B"/>
    <property type="match status" value="1"/>
</dbReference>
<feature type="region of interest" description="Disordered" evidence="13">
    <location>
        <begin position="34"/>
        <end position="54"/>
    </location>
</feature>
<evidence type="ECO:0000256" key="8">
    <source>
        <dbReference type="ARBA" id="ARBA00022843"/>
    </source>
</evidence>
<evidence type="ECO:0000313" key="16">
    <source>
        <dbReference type="RefSeq" id="XP_035700141.1"/>
    </source>
</evidence>
<dbReference type="InterPro" id="IPR055333">
    <property type="entry name" value="HISTONE_H2B_site"/>
</dbReference>
<dbReference type="GO" id="GO:0000786">
    <property type="term" value="C:nucleosome"/>
    <property type="evidence" value="ECO:0007669"/>
    <property type="project" value="UniProtKB-KW"/>
</dbReference>
<keyword evidence="9 12" id="KW-0238">DNA-binding</keyword>
<keyword evidence="15" id="KW-1185">Reference proteome</keyword>
<evidence type="ECO:0000256" key="6">
    <source>
        <dbReference type="ARBA" id="ARBA00022454"/>
    </source>
</evidence>
<evidence type="ECO:0000256" key="7">
    <source>
        <dbReference type="ARBA" id="ARBA00022499"/>
    </source>
</evidence>
<dbReference type="KEGG" id="bfo:118432617"/>
<dbReference type="CDD" id="cd22910">
    <property type="entry name" value="HFD_H2B"/>
    <property type="match status" value="1"/>
</dbReference>
<dbReference type="Gene3D" id="1.10.20.10">
    <property type="entry name" value="Histone, subunit A"/>
    <property type="match status" value="1"/>
</dbReference>
<feature type="domain" description="Core Histone H2A/H2B/H3" evidence="14">
    <location>
        <begin position="48"/>
        <end position="123"/>
    </location>
</feature>
<dbReference type="InterPro" id="IPR007125">
    <property type="entry name" value="H2A/H2B/H3"/>
</dbReference>
<keyword evidence="6 12" id="KW-0158">Chromosome</keyword>
<keyword evidence="7" id="KW-1017">Isopeptide bond</keyword>
<comment type="similarity">
    <text evidence="4 12">Belongs to the histone H2B family.</text>
</comment>
<evidence type="ECO:0000313" key="15">
    <source>
        <dbReference type="Proteomes" id="UP000001554"/>
    </source>
</evidence>
<keyword evidence="10 12" id="KW-0539">Nucleus</keyword>
<dbReference type="PROSITE" id="PS00357">
    <property type="entry name" value="HISTONE_H2B"/>
    <property type="match status" value="1"/>
</dbReference>
<reference evidence="15" key="1">
    <citation type="journal article" date="2020" name="Nat. Ecol. Evol.">
        <title>Deeply conserved synteny resolves early events in vertebrate evolution.</title>
        <authorList>
            <person name="Simakov O."/>
            <person name="Marletaz F."/>
            <person name="Yue J.X."/>
            <person name="O'Connell B."/>
            <person name="Jenkins J."/>
            <person name="Brandt A."/>
            <person name="Calef R."/>
            <person name="Tung C.H."/>
            <person name="Huang T.K."/>
            <person name="Schmutz J."/>
            <person name="Satoh N."/>
            <person name="Yu J.K."/>
            <person name="Putnam N.H."/>
            <person name="Green R.E."/>
            <person name="Rokhsar D.S."/>
        </authorList>
    </citation>
    <scope>NUCLEOTIDE SEQUENCE [LARGE SCALE GENOMIC DNA]</scope>
    <source>
        <strain evidence="15">S238N-H82</strain>
    </source>
</reference>
<keyword evidence="11 12" id="KW-0544">Nucleosome core</keyword>
<comment type="subcellular location">
    <subcellularLocation>
        <location evidence="3">Chromosome</location>
    </subcellularLocation>
    <subcellularLocation>
        <location evidence="2 12">Nucleus</location>
    </subcellularLocation>
</comment>
<dbReference type="GO" id="GO:0046982">
    <property type="term" value="F:protein heterodimerization activity"/>
    <property type="evidence" value="ECO:0007669"/>
    <property type="project" value="InterPro"/>
</dbReference>
<evidence type="ECO:0000256" key="10">
    <source>
        <dbReference type="ARBA" id="ARBA00023242"/>
    </source>
</evidence>
<dbReference type="GO" id="GO:0030527">
    <property type="term" value="F:structural constituent of chromatin"/>
    <property type="evidence" value="ECO:0007669"/>
    <property type="project" value="InterPro"/>
</dbReference>
<sequence length="148" mass="16362">MLCHIKSRDGTGADILCCLLYYAKNITIMPPSGKAVKKAGKARPAGDKKRGRRRKRRETFGVYIYKVLNQVHPDTGVSSKAMGIMNSFVNDIFERIAAESSRLANYNKRSTISSREIQTAVRLLLPGELAKHAVSEGTKAVTKYTSSK</sequence>
<evidence type="ECO:0000256" key="9">
    <source>
        <dbReference type="ARBA" id="ARBA00023125"/>
    </source>
</evidence>
<evidence type="ECO:0000256" key="12">
    <source>
        <dbReference type="RuleBase" id="RU000451"/>
    </source>
</evidence>
<dbReference type="Proteomes" id="UP000001554">
    <property type="component" value="Chromosome 15"/>
</dbReference>
<organism evidence="15 16">
    <name type="scientific">Branchiostoma floridae</name>
    <name type="common">Florida lancelet</name>
    <name type="synonym">Amphioxus</name>
    <dbReference type="NCBI Taxonomy" id="7739"/>
    <lineage>
        <taxon>Eukaryota</taxon>
        <taxon>Metazoa</taxon>
        <taxon>Chordata</taxon>
        <taxon>Cephalochordata</taxon>
        <taxon>Leptocardii</taxon>
        <taxon>Amphioxiformes</taxon>
        <taxon>Branchiostomatidae</taxon>
        <taxon>Branchiostoma</taxon>
    </lineage>
</organism>
<reference evidence="16" key="2">
    <citation type="submission" date="2025-08" db="UniProtKB">
        <authorList>
            <consortium name="RefSeq"/>
        </authorList>
    </citation>
    <scope>IDENTIFICATION</scope>
    <source>
        <strain evidence="16">S238N-H82</strain>
        <tissue evidence="16">Testes</tissue>
    </source>
</reference>
<evidence type="ECO:0000256" key="4">
    <source>
        <dbReference type="ARBA" id="ARBA00006846"/>
    </source>
</evidence>
<dbReference type="PRINTS" id="PR00621">
    <property type="entry name" value="HISTONEH2B"/>
</dbReference>
<accession>A0A9J7MG26</accession>
<gene>
    <name evidence="16" type="primary">LOC118432617</name>
</gene>
<dbReference type="GO" id="GO:0003677">
    <property type="term" value="F:DNA binding"/>
    <property type="evidence" value="ECO:0000318"/>
    <property type="project" value="GO_Central"/>
</dbReference>
<protein>
    <recommendedName>
        <fullName evidence="12">Histone H2B</fullName>
    </recommendedName>
</protein>
<evidence type="ECO:0000259" key="14">
    <source>
        <dbReference type="Pfam" id="PF00125"/>
    </source>
</evidence>
<evidence type="ECO:0000256" key="5">
    <source>
        <dbReference type="ARBA" id="ARBA00011538"/>
    </source>
</evidence>
<dbReference type="RefSeq" id="XP_035700141.1">
    <property type="nucleotide sequence ID" value="XM_035844248.1"/>
</dbReference>
<dbReference type="InterPro" id="IPR009072">
    <property type="entry name" value="Histone-fold"/>
</dbReference>
<dbReference type="PANTHER" id="PTHR23428">
    <property type="entry name" value="HISTONE H2B"/>
    <property type="match status" value="1"/>
</dbReference>
<comment type="function">
    <text evidence="1">Core component of nucleosome. Nucleosomes wrap and compact DNA into chromatin, limiting DNA accessibility to the cellular machineries which require DNA as a template. Histones thereby play a central role in transcription regulation, DNA repair, DNA replication and chromosomal stability. DNA accessibility is regulated via a complex set of post-translational modifications of histones, also called histone code, and nucleosome remodeling.</text>
</comment>
<dbReference type="GO" id="GO:0005634">
    <property type="term" value="C:nucleus"/>
    <property type="evidence" value="ECO:0007669"/>
    <property type="project" value="UniProtKB-SubCell"/>
</dbReference>
<dbReference type="AlphaFoldDB" id="A0A9J7MG26"/>
<evidence type="ECO:0000256" key="11">
    <source>
        <dbReference type="ARBA" id="ARBA00023269"/>
    </source>
</evidence>
<dbReference type="GeneID" id="118432617"/>
<dbReference type="Pfam" id="PF00125">
    <property type="entry name" value="Histone"/>
    <property type="match status" value="1"/>
</dbReference>
<dbReference type="FunFam" id="1.10.20.10:FF:000016">
    <property type="entry name" value="Histone H2B"/>
    <property type="match status" value="1"/>
</dbReference>
<proteinExistence type="inferred from homology"/>
<evidence type="ECO:0000256" key="2">
    <source>
        <dbReference type="ARBA" id="ARBA00004123"/>
    </source>
</evidence>
<keyword evidence="8" id="KW-0832">Ubl conjugation</keyword>
<dbReference type="InterPro" id="IPR000558">
    <property type="entry name" value="Histone_H2B"/>
</dbReference>